<feature type="compositionally biased region" description="Acidic residues" evidence="1">
    <location>
        <begin position="104"/>
        <end position="117"/>
    </location>
</feature>
<comment type="caution">
    <text evidence="2">The sequence shown here is derived from an EMBL/GenBank/DDBJ whole genome shotgun (WGS) entry which is preliminary data.</text>
</comment>
<dbReference type="Pfam" id="PF09786">
    <property type="entry name" value="CytochromB561_N"/>
    <property type="match status" value="1"/>
</dbReference>
<dbReference type="EMBL" id="JAHRHY010000015">
    <property type="protein sequence ID" value="KAG9063876.1"/>
    <property type="molecule type" value="Genomic_DNA"/>
</dbReference>
<feature type="compositionally biased region" description="Basic and acidic residues" evidence="1">
    <location>
        <begin position="258"/>
        <end position="267"/>
    </location>
</feature>
<dbReference type="GO" id="GO:0016020">
    <property type="term" value="C:membrane"/>
    <property type="evidence" value="ECO:0007669"/>
    <property type="project" value="TreeGrafter"/>
</dbReference>
<dbReference type="Proteomes" id="UP000707451">
    <property type="component" value="Unassembled WGS sequence"/>
</dbReference>
<proteinExistence type="predicted"/>
<evidence type="ECO:0000256" key="1">
    <source>
        <dbReference type="SAM" id="MobiDB-lite"/>
    </source>
</evidence>
<evidence type="ECO:0000313" key="3">
    <source>
        <dbReference type="Proteomes" id="UP000707451"/>
    </source>
</evidence>
<dbReference type="AlphaFoldDB" id="A0A9P7XMR2"/>
<feature type="region of interest" description="Disordered" evidence="1">
    <location>
        <begin position="520"/>
        <end position="549"/>
    </location>
</feature>
<feature type="compositionally biased region" description="Basic and acidic residues" evidence="1">
    <location>
        <begin position="520"/>
        <end position="531"/>
    </location>
</feature>
<dbReference type="OrthoDB" id="509821at2759"/>
<name>A0A9P7XMR2_9FUNG</name>
<dbReference type="InterPro" id="IPR019176">
    <property type="entry name" value="Cytochrome_B561-rel"/>
</dbReference>
<sequence length="1276" mass="139222">MAEHTRPRPSNSKPIHSTTNNNNDSDEEQETFYRQPEPVQPGDRFFDRPALAFNPASMPLEENEQGLFVKTGTPEVDEGLVRDLEEQEEDENAPSSRASRDHEDETIDEPIDVDAEEPVFTPPSTILKKSFSSSGGADKADQEQHTSISHETSKASLGDRMNTTTTAARTSTRSIFEESVKPPTFNSALFSSSENNGFASRIAGQGDKDKVKVENQEKDVENQEQDGDSTDEDQEVAKPSTLFPVLQPDRGLVLAVKEQGDDDQHVPDDEEDDEEDEGIPVSYPSLSNLSHSRETEKAPQQPFETSTAAAVPTLPESTNIKRWDLEKDEELSDVEIDLDFVNPRSKGLQDSQGSLSPATQVATELRVSPFAAFLDAAPLRSSTPHSGDELSRSGRKGKLGTASQSDDESDHDIKDYVGAAALAGGALLAKKFLGDKDSGDETDSAGDVDLASLLREPLSKFLGSQFKPAGSERSSTSDDGVLFAGGVGGVVKSFLDMTSQKQDDASDDEVSEAFAPKLSAAEKGKRVDRDSQVTPVAQREPLDDLPPINSLADKAFGSVGMAPVLDLLSPTPVSPPAPTMHGPRSGIYPLAPPEPWGPGSLRNTLSQRRSPINNVKTDSADTKDAFNHDPNLAFAILPRKQPIAAQPKPAEGVRSLLSDYPDVVPKAAAASVPTVTLPADPTKAPVLRGRYELPSINKIDQWKSKNSLAPNAFKRLIFNVLALFVSKGVMKGRIYKYGFYTLLSVIYSYTRRANNFETLPLTPSQRALLGLEPVASKVPGAVPIFKKPAAAPRNLTERPIMSTYISPSQASLTSSRTAFQKPVVSSISSEYRDAATILNKSMSRAFNTVSVQDKAGVERLMRNVEAREELKAEWKGVDSDPSKRAFGLHSAYGTPQAGLQGGIDMAHAGAHMAEHTTRPDHLASINSRGPVSRYQPALRTTLSKDHTSKTDLQKDGLYVFGHSKVLKSLKVSEEQLDRWVFNLRNWLWDKVVKHVCSEMEVVDAELAKQGLSYLDCKSATMFYTSGPLPQNATNGNAASAAAAAAQPTVAPMTNSLGWGAASIANPRMPSAFAPISSLPQQPLLPTSLQDLDARYGESPIVKQRMVLELYLAIPGFANRKYVVERLQAMGPLLSHFSWDSTGVTWEGGKKAWTQDLPTDSQIIMHLFTVYMDLAMPAQPSQSYDRFPFSYKHYVPMEAKPDATTSLQIKQTAKYPPNYNLVVEGAMWEVIPKRLNVWYTLVMFIYMVMKEHGGYIGQINIGTRRVGLGDVVEGYDV</sequence>
<feature type="compositionally biased region" description="Acidic residues" evidence="1">
    <location>
        <begin position="268"/>
        <end position="278"/>
    </location>
</feature>
<feature type="compositionally biased region" description="Acidic residues" evidence="1">
    <location>
        <begin position="222"/>
        <end position="234"/>
    </location>
</feature>
<keyword evidence="3" id="KW-1185">Reference proteome</keyword>
<feature type="compositionally biased region" description="Low complexity" evidence="1">
    <location>
        <begin position="163"/>
        <end position="174"/>
    </location>
</feature>
<feature type="region of interest" description="Disordered" evidence="1">
    <location>
        <begin position="1"/>
        <end position="328"/>
    </location>
</feature>
<protein>
    <submittedName>
        <fullName evidence="2">Uncharacterized protein</fullName>
    </submittedName>
</protein>
<reference evidence="2" key="1">
    <citation type="submission" date="2021-06" db="EMBL/GenBank/DDBJ databases">
        <title>Genome Sequence of Mortierella hyaline Strain SCG-10, a Cold-Adapted, Nitrate-Reducing Fungus Isolated from Soil in Minnesota, USA.</title>
        <authorList>
            <person name="Aldossari N."/>
        </authorList>
    </citation>
    <scope>NUCLEOTIDE SEQUENCE</scope>
    <source>
        <strain evidence="2">SCG-10</strain>
    </source>
</reference>
<evidence type="ECO:0000313" key="2">
    <source>
        <dbReference type="EMBL" id="KAG9063876.1"/>
    </source>
</evidence>
<gene>
    <name evidence="2" type="ORF">KI688_003990</name>
</gene>
<feature type="compositionally biased region" description="Polar residues" evidence="1">
    <location>
        <begin position="8"/>
        <end position="23"/>
    </location>
</feature>
<organism evidence="2 3">
    <name type="scientific">Linnemannia hyalina</name>
    <dbReference type="NCBI Taxonomy" id="64524"/>
    <lineage>
        <taxon>Eukaryota</taxon>
        <taxon>Fungi</taxon>
        <taxon>Fungi incertae sedis</taxon>
        <taxon>Mucoromycota</taxon>
        <taxon>Mortierellomycotina</taxon>
        <taxon>Mortierellomycetes</taxon>
        <taxon>Mortierellales</taxon>
        <taxon>Mortierellaceae</taxon>
        <taxon>Linnemannia</taxon>
    </lineage>
</organism>
<feature type="compositionally biased region" description="Polar residues" evidence="1">
    <location>
        <begin position="184"/>
        <end position="198"/>
    </location>
</feature>
<dbReference type="PANTHER" id="PTHR21780">
    <property type="entry name" value="TRANSMEMBRANE PROTEIN 209"/>
    <property type="match status" value="1"/>
</dbReference>
<feature type="compositionally biased region" description="Basic and acidic residues" evidence="1">
    <location>
        <begin position="206"/>
        <end position="221"/>
    </location>
</feature>
<accession>A0A9P7XMR2</accession>
<dbReference type="PANTHER" id="PTHR21780:SF0">
    <property type="entry name" value="TRANSMEMBRANE PROTEIN 209"/>
    <property type="match status" value="1"/>
</dbReference>
<feature type="region of interest" description="Disordered" evidence="1">
    <location>
        <begin position="376"/>
        <end position="411"/>
    </location>
</feature>